<organism evidence="4 5">
    <name type="scientific">Chrysochromulina tobinii</name>
    <dbReference type="NCBI Taxonomy" id="1460289"/>
    <lineage>
        <taxon>Eukaryota</taxon>
        <taxon>Haptista</taxon>
        <taxon>Haptophyta</taxon>
        <taxon>Prymnesiophyceae</taxon>
        <taxon>Prymnesiales</taxon>
        <taxon>Chrysochromulinaceae</taxon>
        <taxon>Chrysochromulina</taxon>
    </lineage>
</organism>
<keyword evidence="1" id="KW-0694">RNA-binding</keyword>
<dbReference type="Pfam" id="PF00013">
    <property type="entry name" value="KH_1"/>
    <property type="match status" value="1"/>
</dbReference>
<evidence type="ECO:0000259" key="3">
    <source>
        <dbReference type="SMART" id="SM00322"/>
    </source>
</evidence>
<comment type="caution">
    <text evidence="4">The sequence shown here is derived from an EMBL/GenBank/DDBJ whole genome shotgun (WGS) entry which is preliminary data.</text>
</comment>
<dbReference type="InterPro" id="IPR004088">
    <property type="entry name" value="KH_dom_type_1"/>
</dbReference>
<dbReference type="GO" id="GO:0003723">
    <property type="term" value="F:RNA binding"/>
    <property type="evidence" value="ECO:0007669"/>
    <property type="project" value="UniProtKB-UniRule"/>
</dbReference>
<dbReference type="PROSITE" id="PS50084">
    <property type="entry name" value="KH_TYPE_1"/>
    <property type="match status" value="1"/>
</dbReference>
<gene>
    <name evidence="4" type="ORF">Ctob_010092</name>
</gene>
<dbReference type="SUPFAM" id="SSF47323">
    <property type="entry name" value="Anticodon-binding domain of a subclass of class I aminoacyl-tRNA synthetases"/>
    <property type="match status" value="1"/>
</dbReference>
<accession>A0A0M0K5L2</accession>
<dbReference type="SMART" id="SM00322">
    <property type="entry name" value="KH"/>
    <property type="match status" value="1"/>
</dbReference>
<dbReference type="Proteomes" id="UP000037460">
    <property type="component" value="Unassembled WGS sequence"/>
</dbReference>
<dbReference type="OrthoDB" id="10069557at2759"/>
<feature type="domain" description="K Homology" evidence="3">
    <location>
        <begin position="4"/>
        <end position="73"/>
    </location>
</feature>
<dbReference type="Gene3D" id="3.30.1370.10">
    <property type="entry name" value="K Homology domain, type 1"/>
    <property type="match status" value="1"/>
</dbReference>
<sequence length="275" mass="29505">MEEDFAEMEVEIPRSLVGTIIGHRGSVINAIRAQSGASIRLDKHEDGAATLAVEAAPEATLERVCMLLKMALEGELFGLDDVEEDDGDGGPLPEGLPPPQPTAASLARRVEAEELSLKWASARRERDYETADAIRGQLRAAGFEPETVAEEISIYGRTPTPSGGTSGVSAVASADASSAPEEEHPFGYKPTVSRHIEFGPTEAAKNHRDGGTGGLLALNYQKIEPLPKGIGFAVTSGFSTATADALLALKRMQQEEEERQRREIMQRNAASLRTR</sequence>
<dbReference type="InterPro" id="IPR036612">
    <property type="entry name" value="KH_dom_type_1_sf"/>
</dbReference>
<feature type="region of interest" description="Disordered" evidence="2">
    <location>
        <begin position="80"/>
        <end position="102"/>
    </location>
</feature>
<dbReference type="GO" id="GO:0004812">
    <property type="term" value="F:aminoacyl-tRNA ligase activity"/>
    <property type="evidence" value="ECO:0007669"/>
    <property type="project" value="InterPro"/>
</dbReference>
<dbReference type="InterPro" id="IPR009080">
    <property type="entry name" value="tRNAsynth_Ia_anticodon-bd"/>
</dbReference>
<proteinExistence type="predicted"/>
<protein>
    <recommendedName>
        <fullName evidence="3">K Homology domain-containing protein</fullName>
    </recommendedName>
</protein>
<dbReference type="GO" id="GO:0005524">
    <property type="term" value="F:ATP binding"/>
    <property type="evidence" value="ECO:0007669"/>
    <property type="project" value="InterPro"/>
</dbReference>
<keyword evidence="5" id="KW-1185">Reference proteome</keyword>
<dbReference type="GO" id="GO:0006418">
    <property type="term" value="P:tRNA aminoacylation for protein translation"/>
    <property type="evidence" value="ECO:0007669"/>
    <property type="project" value="InterPro"/>
</dbReference>
<dbReference type="InterPro" id="IPR004087">
    <property type="entry name" value="KH_dom"/>
</dbReference>
<evidence type="ECO:0000256" key="1">
    <source>
        <dbReference type="PROSITE-ProRule" id="PRU00117"/>
    </source>
</evidence>
<dbReference type="AlphaFoldDB" id="A0A0M0K5L2"/>
<evidence type="ECO:0000313" key="5">
    <source>
        <dbReference type="Proteomes" id="UP000037460"/>
    </source>
</evidence>
<name>A0A0M0K5L2_9EUKA</name>
<dbReference type="CDD" id="cd00105">
    <property type="entry name" value="KH-I"/>
    <property type="match status" value="1"/>
</dbReference>
<reference evidence="5" key="1">
    <citation type="journal article" date="2015" name="PLoS Genet.">
        <title>Genome Sequence and Transcriptome Analyses of Chrysochromulina tobin: Metabolic Tools for Enhanced Algal Fitness in the Prominent Order Prymnesiales (Haptophyceae).</title>
        <authorList>
            <person name="Hovde B.T."/>
            <person name="Deodato C.R."/>
            <person name="Hunsperger H.M."/>
            <person name="Ryken S.A."/>
            <person name="Yost W."/>
            <person name="Jha R.K."/>
            <person name="Patterson J."/>
            <person name="Monnat R.J. Jr."/>
            <person name="Barlow S.B."/>
            <person name="Starkenburg S.R."/>
            <person name="Cattolico R.A."/>
        </authorList>
    </citation>
    <scope>NUCLEOTIDE SEQUENCE</scope>
    <source>
        <strain evidence="5">CCMP291</strain>
    </source>
</reference>
<evidence type="ECO:0000256" key="2">
    <source>
        <dbReference type="SAM" id="MobiDB-lite"/>
    </source>
</evidence>
<evidence type="ECO:0000313" key="4">
    <source>
        <dbReference type="EMBL" id="KOO33673.1"/>
    </source>
</evidence>
<dbReference type="SUPFAM" id="SSF54791">
    <property type="entry name" value="Eukaryotic type KH-domain (KH-domain type I)"/>
    <property type="match status" value="1"/>
</dbReference>
<dbReference type="EMBL" id="JWZX01001457">
    <property type="protein sequence ID" value="KOO33673.1"/>
    <property type="molecule type" value="Genomic_DNA"/>
</dbReference>